<dbReference type="Gene3D" id="3.30.1330.50">
    <property type="entry name" value="2-C-methyl-D-erythritol 2,4-cyclodiphosphate synthase"/>
    <property type="match status" value="1"/>
</dbReference>
<keyword evidence="4 7" id="KW-0479">Metal-binding</keyword>
<dbReference type="GO" id="GO:0016114">
    <property type="term" value="P:terpenoid biosynthetic process"/>
    <property type="evidence" value="ECO:0007669"/>
    <property type="project" value="InterPro"/>
</dbReference>
<dbReference type="InterPro" id="IPR020555">
    <property type="entry name" value="MECDP_synthase_CS"/>
</dbReference>
<feature type="binding site" evidence="7">
    <location>
        <position position="42"/>
    </location>
    <ligand>
        <name>a divalent metal cation</name>
        <dbReference type="ChEBI" id="CHEBI:60240"/>
    </ligand>
</feature>
<dbReference type="UniPathway" id="UPA00056">
    <property type="reaction ID" value="UER00095"/>
</dbReference>
<feature type="binding site" evidence="7">
    <location>
        <position position="142"/>
    </location>
    <ligand>
        <name>4-CDP-2-C-methyl-D-erythritol 2-phosphate</name>
        <dbReference type="ChEBI" id="CHEBI:57919"/>
    </ligand>
</feature>
<feature type="binding site" evidence="7">
    <location>
        <begin position="56"/>
        <end position="58"/>
    </location>
    <ligand>
        <name>4-CDP-2-C-methyl-D-erythritol 2-phosphate</name>
        <dbReference type="ChEBI" id="CHEBI:57919"/>
    </ligand>
</feature>
<feature type="binding site" evidence="7">
    <location>
        <position position="10"/>
    </location>
    <ligand>
        <name>a divalent metal cation</name>
        <dbReference type="ChEBI" id="CHEBI:60240"/>
    </ligand>
</feature>
<feature type="binding site" evidence="7">
    <location>
        <begin position="34"/>
        <end position="35"/>
    </location>
    <ligand>
        <name>4-CDP-2-C-methyl-D-erythritol 2-phosphate</name>
        <dbReference type="ChEBI" id="CHEBI:57919"/>
    </ligand>
</feature>
<evidence type="ECO:0000256" key="1">
    <source>
        <dbReference type="ARBA" id="ARBA00000200"/>
    </source>
</evidence>
<comment type="caution">
    <text evidence="7">Lacks conserved residue(s) required for the propagation of feature annotation.</text>
</comment>
<dbReference type="InterPro" id="IPR036571">
    <property type="entry name" value="MECDP_synthase_sf"/>
</dbReference>
<comment type="similarity">
    <text evidence="7 8">Belongs to the IspF family.</text>
</comment>
<evidence type="ECO:0000313" key="11">
    <source>
        <dbReference type="Proteomes" id="UP000245802"/>
    </source>
</evidence>
<comment type="subunit">
    <text evidence="7">Homotrimer.</text>
</comment>
<dbReference type="Proteomes" id="UP000245802">
    <property type="component" value="Chromosome"/>
</dbReference>
<evidence type="ECO:0000256" key="5">
    <source>
        <dbReference type="ARBA" id="ARBA00023229"/>
    </source>
</evidence>
<comment type="catalytic activity">
    <reaction evidence="1 7 8">
        <text>4-CDP-2-C-methyl-D-erythritol 2-phosphate = 2-C-methyl-D-erythritol 2,4-cyclic diphosphate + CMP</text>
        <dbReference type="Rhea" id="RHEA:23864"/>
        <dbReference type="ChEBI" id="CHEBI:57919"/>
        <dbReference type="ChEBI" id="CHEBI:58483"/>
        <dbReference type="ChEBI" id="CHEBI:60377"/>
        <dbReference type="EC" id="4.6.1.12"/>
    </reaction>
</comment>
<evidence type="ECO:0000256" key="2">
    <source>
        <dbReference type="ARBA" id="ARBA00004709"/>
    </source>
</evidence>
<keyword evidence="11" id="KW-1185">Reference proteome</keyword>
<dbReference type="EMBL" id="CP025958">
    <property type="protein sequence ID" value="AWM42490.1"/>
    <property type="molecule type" value="Genomic_DNA"/>
</dbReference>
<feature type="binding site" evidence="7">
    <location>
        <position position="8"/>
    </location>
    <ligand>
        <name>a divalent metal cation</name>
        <dbReference type="ChEBI" id="CHEBI:60240"/>
    </ligand>
</feature>
<name>A0A2Z3HLX5_9BACT</name>
<feature type="domain" description="2-C-methyl-D-erythritol 2,4-cyclodiphosphate synthase" evidence="9">
    <location>
        <begin position="1"/>
        <end position="154"/>
    </location>
</feature>
<accession>A0A2Z3HLX5</accession>
<dbReference type="NCBIfam" id="TIGR00151">
    <property type="entry name" value="ispF"/>
    <property type="match status" value="1"/>
</dbReference>
<comment type="cofactor">
    <cofactor evidence="7">
        <name>a divalent metal cation</name>
        <dbReference type="ChEBI" id="CHEBI:60240"/>
    </cofactor>
    <text evidence="7">Binds 1 divalent metal cation per subunit.</text>
</comment>
<dbReference type="PROSITE" id="PS01350">
    <property type="entry name" value="ISPF"/>
    <property type="match status" value="1"/>
</dbReference>
<dbReference type="HAMAP" id="MF_00107">
    <property type="entry name" value="IspF"/>
    <property type="match status" value="1"/>
</dbReference>
<comment type="function">
    <text evidence="7">Involved in the biosynthesis of isopentenyl diphosphate (IPP) and dimethylallyl diphosphate (DMAPP), two major building blocks of isoprenoid compounds. Catalyzes the conversion of 4-diphosphocytidyl-2-C-methyl-D-erythritol 2-phosphate (CDP-ME2P) to 2-C-methyl-D-erythritol 2,4-cyclodiphosphate (ME-CPP) with a corresponding release of cytidine 5-monophosphate (CMP).</text>
</comment>
<evidence type="ECO:0000259" key="9">
    <source>
        <dbReference type="Pfam" id="PF02542"/>
    </source>
</evidence>
<evidence type="ECO:0000256" key="4">
    <source>
        <dbReference type="ARBA" id="ARBA00022723"/>
    </source>
</evidence>
<dbReference type="GO" id="GO:0046872">
    <property type="term" value="F:metal ion binding"/>
    <property type="evidence" value="ECO:0007669"/>
    <property type="project" value="UniProtKB-KW"/>
</dbReference>
<dbReference type="EC" id="4.6.1.12" evidence="3 7"/>
<evidence type="ECO:0000256" key="6">
    <source>
        <dbReference type="ARBA" id="ARBA00023239"/>
    </source>
</evidence>
<dbReference type="CDD" id="cd00554">
    <property type="entry name" value="MECDP_synthase"/>
    <property type="match status" value="1"/>
</dbReference>
<dbReference type="GO" id="GO:0019288">
    <property type="term" value="P:isopentenyl diphosphate biosynthetic process, methylerythritol 4-phosphate pathway"/>
    <property type="evidence" value="ECO:0007669"/>
    <property type="project" value="UniProtKB-UniRule"/>
</dbReference>
<sequence>MRVGSGHDTHRLAENRPLILGGVVIPHTKGLVGHSDADAVLHAVTDALLGAAGLGDIGDAYPDTDAQWKNADSKFFLTETLKRLNQLGWKPVNLDVTVFAQEPKLGPVKAAIKDSLAHLLSLSADRINVKAKTGEKVGHIGRGEAIGCHAVVLIEQA</sequence>
<dbReference type="PANTHER" id="PTHR43181">
    <property type="entry name" value="2-C-METHYL-D-ERYTHRITOL 2,4-CYCLODIPHOSPHATE SYNTHASE, CHLOROPLASTIC"/>
    <property type="match status" value="1"/>
</dbReference>
<feature type="binding site" evidence="7">
    <location>
        <begin position="8"/>
        <end position="10"/>
    </location>
    <ligand>
        <name>4-CDP-2-C-methyl-D-erythritol 2-phosphate</name>
        <dbReference type="ChEBI" id="CHEBI:57919"/>
    </ligand>
</feature>
<feature type="site" description="Transition state stabilizer" evidence="7">
    <location>
        <position position="133"/>
    </location>
</feature>
<dbReference type="SUPFAM" id="SSF69765">
    <property type="entry name" value="IpsF-like"/>
    <property type="match status" value="1"/>
</dbReference>
<comment type="pathway">
    <text evidence="2 7">Isoprenoid biosynthesis; isopentenyl diphosphate biosynthesis via DXP pathway; isopentenyl diphosphate from 1-deoxy-D-xylulose 5-phosphate: step 4/6.</text>
</comment>
<dbReference type="KEGG" id="gog:C1280_32935"/>
<evidence type="ECO:0000256" key="7">
    <source>
        <dbReference type="HAMAP-Rule" id="MF_00107"/>
    </source>
</evidence>
<evidence type="ECO:0000313" key="10">
    <source>
        <dbReference type="EMBL" id="AWM42490.1"/>
    </source>
</evidence>
<evidence type="ECO:0000256" key="3">
    <source>
        <dbReference type="ARBA" id="ARBA00012579"/>
    </source>
</evidence>
<dbReference type="InterPro" id="IPR003526">
    <property type="entry name" value="MECDP_synthase"/>
</dbReference>
<proteinExistence type="inferred from homology"/>
<dbReference type="OrthoDB" id="9804336at2"/>
<evidence type="ECO:0000256" key="8">
    <source>
        <dbReference type="RuleBase" id="RU004395"/>
    </source>
</evidence>
<dbReference type="PANTHER" id="PTHR43181:SF1">
    <property type="entry name" value="2-C-METHYL-D-ERYTHRITOL 2,4-CYCLODIPHOSPHATE SYNTHASE, CHLOROPLASTIC"/>
    <property type="match status" value="1"/>
</dbReference>
<keyword evidence="5 7" id="KW-0414">Isoprene biosynthesis</keyword>
<feature type="site" description="Transition state stabilizer" evidence="7">
    <location>
        <position position="34"/>
    </location>
</feature>
<keyword evidence="6 7" id="KW-0456">Lyase</keyword>
<dbReference type="GO" id="GO:0008685">
    <property type="term" value="F:2-C-methyl-D-erythritol 2,4-cyclodiphosphate synthase activity"/>
    <property type="evidence" value="ECO:0007669"/>
    <property type="project" value="UniProtKB-UniRule"/>
</dbReference>
<reference evidence="10 11" key="1">
    <citation type="submission" date="2018-01" db="EMBL/GenBank/DDBJ databases">
        <title>G. obscuriglobus.</title>
        <authorList>
            <person name="Franke J."/>
            <person name="Blomberg W."/>
            <person name="Selmecki A."/>
        </authorList>
    </citation>
    <scope>NUCLEOTIDE SEQUENCE [LARGE SCALE GENOMIC DNA]</scope>
    <source>
        <strain evidence="10 11">DSM 5831</strain>
    </source>
</reference>
<organism evidence="10 11">
    <name type="scientific">Gemmata obscuriglobus</name>
    <dbReference type="NCBI Taxonomy" id="114"/>
    <lineage>
        <taxon>Bacteria</taxon>
        <taxon>Pseudomonadati</taxon>
        <taxon>Planctomycetota</taxon>
        <taxon>Planctomycetia</taxon>
        <taxon>Gemmatales</taxon>
        <taxon>Gemmataceae</taxon>
        <taxon>Gemmata</taxon>
    </lineage>
</organism>
<protein>
    <recommendedName>
        <fullName evidence="3 7">2-C-methyl-D-erythritol 2,4-cyclodiphosphate synthase</fullName>
        <shortName evidence="7">MECDP-synthase</shortName>
        <shortName evidence="7">MECPP-synthase</shortName>
        <shortName evidence="7">MECPS</shortName>
        <ecNumber evidence="3 7">4.6.1.12</ecNumber>
    </recommendedName>
</protein>
<dbReference type="Pfam" id="PF02542">
    <property type="entry name" value="YgbB"/>
    <property type="match status" value="1"/>
</dbReference>
<gene>
    <name evidence="7 10" type="primary">ispF</name>
    <name evidence="10" type="ORF">C1280_32935</name>
</gene>
<dbReference type="AlphaFoldDB" id="A0A2Z3HLX5"/>